<dbReference type="EMBL" id="GBBK01000608">
    <property type="protein sequence ID" value="JAC23874.1"/>
    <property type="molecule type" value="mRNA"/>
</dbReference>
<proteinExistence type="evidence at transcript level"/>
<organism evidence="2">
    <name type="scientific">Amblyomma cajennense</name>
    <name type="common">Cayenne tick</name>
    <name type="synonym">Acarus cajennensis</name>
    <dbReference type="NCBI Taxonomy" id="34607"/>
    <lineage>
        <taxon>Eukaryota</taxon>
        <taxon>Metazoa</taxon>
        <taxon>Ecdysozoa</taxon>
        <taxon>Arthropoda</taxon>
        <taxon>Chelicerata</taxon>
        <taxon>Arachnida</taxon>
        <taxon>Acari</taxon>
        <taxon>Parasitiformes</taxon>
        <taxon>Ixodida</taxon>
        <taxon>Ixodoidea</taxon>
        <taxon>Ixodidae</taxon>
        <taxon>Amblyomminae</taxon>
        <taxon>Amblyomma</taxon>
    </lineage>
</organism>
<evidence type="ECO:0000256" key="1">
    <source>
        <dbReference type="SAM" id="SignalP"/>
    </source>
</evidence>
<accession>A0A023FRA2</accession>
<dbReference type="SUPFAM" id="SSF57362">
    <property type="entry name" value="BPTI-like"/>
    <property type="match status" value="1"/>
</dbReference>
<sequence length="142" mass="16267">MAIWKALLLLALVALCSAKRPNPHDPRCRSSRPVLHTNCRHRSYAFNRSTKRCTWTCGRGPFETQRECDLICRSAAVCTGLRPSVFCHRRAFAVYYFSDRTGKCHLDMGCSYRGNNFPSLGECRRTCKAKNKNHRFHPGNTN</sequence>
<reference evidence="2" key="1">
    <citation type="submission" date="2014-03" db="EMBL/GenBank/DDBJ databases">
        <title>The sialotranscriptome of Amblyomma triste, Amblyomma parvum and Amblyomma cajennense ticks, uncovered by 454-based RNA-seq.</title>
        <authorList>
            <person name="Garcia G.R."/>
            <person name="Gardinassi L.G."/>
            <person name="Ribeiro J.M."/>
            <person name="Anatriello E."/>
            <person name="Ferreira B.R."/>
            <person name="Moreira H.N."/>
            <person name="Mafra C."/>
            <person name="Olegario M.M."/>
            <person name="Szabo P.J."/>
            <person name="Miranda-Santos I.K."/>
            <person name="Maruyama S.R."/>
        </authorList>
    </citation>
    <scope>NUCLEOTIDE SEQUENCE</scope>
    <source>
        <strain evidence="2">Uberlandia</strain>
        <tissue evidence="2">Salivary glands</tissue>
    </source>
</reference>
<dbReference type="GO" id="GO:0004867">
    <property type="term" value="F:serine-type endopeptidase inhibitor activity"/>
    <property type="evidence" value="ECO:0007669"/>
    <property type="project" value="InterPro"/>
</dbReference>
<dbReference type="InterPro" id="IPR036880">
    <property type="entry name" value="Kunitz_BPTI_sf"/>
</dbReference>
<feature type="chain" id="PRO_5001515370" evidence="1">
    <location>
        <begin position="19"/>
        <end position="142"/>
    </location>
</feature>
<protein>
    <submittedName>
        <fullName evidence="2">Putative tick kunitz 26</fullName>
    </submittedName>
</protein>
<evidence type="ECO:0000313" key="2">
    <source>
        <dbReference type="EMBL" id="JAC23874.1"/>
    </source>
</evidence>
<name>A0A023FRA2_AMBCJ</name>
<keyword evidence="1" id="KW-0732">Signal</keyword>
<dbReference type="Gene3D" id="4.10.410.10">
    <property type="entry name" value="Pancreatic trypsin inhibitor Kunitz domain"/>
    <property type="match status" value="1"/>
</dbReference>
<dbReference type="AlphaFoldDB" id="A0A023FRA2"/>
<feature type="signal peptide" evidence="1">
    <location>
        <begin position="1"/>
        <end position="18"/>
    </location>
</feature>